<evidence type="ECO:0000313" key="2">
    <source>
        <dbReference type="Proteomes" id="UP000184000"/>
    </source>
</evidence>
<dbReference type="EMBL" id="FQXA01000005">
    <property type="protein sequence ID" value="SHH28733.1"/>
    <property type="molecule type" value="Genomic_DNA"/>
</dbReference>
<organism evidence="1 2">
    <name type="scientific">Stutzerimonas xanthomarina DSM 18231</name>
    <dbReference type="NCBI Taxonomy" id="1403346"/>
    <lineage>
        <taxon>Bacteria</taxon>
        <taxon>Pseudomonadati</taxon>
        <taxon>Pseudomonadota</taxon>
        <taxon>Gammaproteobacteria</taxon>
        <taxon>Pseudomonadales</taxon>
        <taxon>Pseudomonadaceae</taxon>
        <taxon>Stutzerimonas</taxon>
    </lineage>
</organism>
<dbReference type="Proteomes" id="UP000184000">
    <property type="component" value="Unassembled WGS sequence"/>
</dbReference>
<evidence type="ECO:0000313" key="1">
    <source>
        <dbReference type="EMBL" id="SHH28733.1"/>
    </source>
</evidence>
<name>A0A1M5RSG3_9GAMM</name>
<accession>A0A1M5RSG3</accession>
<gene>
    <name evidence="1" type="ORF">SAMN02744645_3198</name>
</gene>
<dbReference type="AlphaFoldDB" id="A0A1M5RSG3"/>
<protein>
    <submittedName>
        <fullName evidence="1">Uncharacterized protein</fullName>
    </submittedName>
</protein>
<reference evidence="1 2" key="1">
    <citation type="submission" date="2016-11" db="EMBL/GenBank/DDBJ databases">
        <authorList>
            <person name="Jaros S."/>
            <person name="Januszkiewicz K."/>
            <person name="Wedrychowicz H."/>
        </authorList>
    </citation>
    <scope>NUCLEOTIDE SEQUENCE [LARGE SCALE GENOMIC DNA]</scope>
    <source>
        <strain evidence="1 2">DSM 18231</strain>
    </source>
</reference>
<sequence length="37" mass="4078">MGGSMLASIGSFVIPAPLYTATPHYRRPRRHAALYFA</sequence>
<proteinExistence type="predicted"/>